<dbReference type="AlphaFoldDB" id="A0AAD1BLN5"/>
<evidence type="ECO:0000313" key="3">
    <source>
        <dbReference type="Proteomes" id="UP000067008"/>
    </source>
</evidence>
<proteinExistence type="predicted"/>
<sequence length="38" mass="4401">MQQHYGFISLLLWHGIAGIAMLFNWNGAKTVMFFLCLQ</sequence>
<dbReference type="Proteomes" id="UP000067008">
    <property type="component" value="Chromosome 2"/>
</dbReference>
<dbReference type="EMBL" id="AP014925">
    <property type="protein sequence ID" value="BAR96467.1"/>
    <property type="molecule type" value="Genomic_DNA"/>
</dbReference>
<protein>
    <submittedName>
        <fullName evidence="2">Uncharacterized protein</fullName>
    </submittedName>
</protein>
<accession>A0AAD1BLN5</accession>
<keyword evidence="1" id="KW-1133">Transmembrane helix</keyword>
<keyword evidence="1" id="KW-0812">Transmembrane</keyword>
<evidence type="ECO:0000313" key="2">
    <source>
        <dbReference type="EMBL" id="BAR96467.1"/>
    </source>
</evidence>
<evidence type="ECO:0000256" key="1">
    <source>
        <dbReference type="SAM" id="Phobius"/>
    </source>
</evidence>
<organism evidence="2 3">
    <name type="scientific">Prevotella intermedia</name>
    <dbReference type="NCBI Taxonomy" id="28131"/>
    <lineage>
        <taxon>Bacteria</taxon>
        <taxon>Pseudomonadati</taxon>
        <taxon>Bacteroidota</taxon>
        <taxon>Bacteroidia</taxon>
        <taxon>Bacteroidales</taxon>
        <taxon>Prevotellaceae</taxon>
        <taxon>Prevotella</taxon>
    </lineage>
</organism>
<feature type="transmembrane region" description="Helical" evidence="1">
    <location>
        <begin position="6"/>
        <end position="25"/>
    </location>
</feature>
<gene>
    <name evidence="2" type="ORF">PI172_1739</name>
</gene>
<name>A0AAD1BLN5_PREIN</name>
<reference evidence="2 3" key="1">
    <citation type="submission" date="2015-07" db="EMBL/GenBank/DDBJ databases">
        <title>Complete genome sequence of Prevotella intermedia strain 17-2.</title>
        <authorList>
            <person name="Nambu T."/>
        </authorList>
    </citation>
    <scope>NUCLEOTIDE SEQUENCE [LARGE SCALE GENOMIC DNA]</scope>
    <source>
        <strain evidence="2 3">17-2</strain>
    </source>
</reference>
<keyword evidence="1" id="KW-0472">Membrane</keyword>